<feature type="transmembrane region" description="Helical" evidence="9">
    <location>
        <begin position="45"/>
        <end position="62"/>
    </location>
</feature>
<protein>
    <submittedName>
        <fullName evidence="10">Prenyltransferase</fullName>
    </submittedName>
</protein>
<dbReference type="EMBL" id="DVMS01000010">
    <property type="protein sequence ID" value="HIU38116.1"/>
    <property type="molecule type" value="Genomic_DNA"/>
</dbReference>
<keyword evidence="5" id="KW-0808">Transferase</keyword>
<organism evidence="10 11">
    <name type="scientific">Candidatus Limisoma intestinavium</name>
    <dbReference type="NCBI Taxonomy" id="2840856"/>
    <lineage>
        <taxon>Bacteria</taxon>
        <taxon>Pseudomonadati</taxon>
        <taxon>Bacteroidota</taxon>
        <taxon>Bacteroidia</taxon>
        <taxon>Bacteroidales</taxon>
        <taxon>Candidatus Limisoma</taxon>
    </lineage>
</organism>
<dbReference type="PANTHER" id="PTHR13929">
    <property type="entry name" value="1,4-DIHYDROXY-2-NAPHTHOATE OCTAPRENYLTRANSFERASE"/>
    <property type="match status" value="1"/>
</dbReference>
<evidence type="ECO:0000256" key="3">
    <source>
        <dbReference type="ARBA" id="ARBA00022428"/>
    </source>
</evidence>
<dbReference type="AlphaFoldDB" id="A0A9D1IK55"/>
<feature type="transmembrane region" description="Helical" evidence="9">
    <location>
        <begin position="167"/>
        <end position="186"/>
    </location>
</feature>
<keyword evidence="6 9" id="KW-0812">Transmembrane</keyword>
<evidence type="ECO:0000256" key="6">
    <source>
        <dbReference type="ARBA" id="ARBA00022692"/>
    </source>
</evidence>
<feature type="transmembrane region" description="Helical" evidence="9">
    <location>
        <begin position="118"/>
        <end position="135"/>
    </location>
</feature>
<keyword evidence="8 9" id="KW-0472">Membrane</keyword>
<dbReference type="PANTHER" id="PTHR13929:SF0">
    <property type="entry name" value="UBIA PRENYLTRANSFERASE DOMAIN-CONTAINING PROTEIN 1"/>
    <property type="match status" value="1"/>
</dbReference>
<feature type="transmembrane region" description="Helical" evidence="9">
    <location>
        <begin position="92"/>
        <end position="112"/>
    </location>
</feature>
<dbReference type="Gene3D" id="1.10.357.140">
    <property type="entry name" value="UbiA prenyltransferase"/>
    <property type="match status" value="1"/>
</dbReference>
<dbReference type="InterPro" id="IPR026046">
    <property type="entry name" value="UBIAD1"/>
</dbReference>
<dbReference type="GO" id="GO:0004659">
    <property type="term" value="F:prenyltransferase activity"/>
    <property type="evidence" value="ECO:0007669"/>
    <property type="project" value="InterPro"/>
</dbReference>
<gene>
    <name evidence="10" type="ORF">IAD18_00415</name>
</gene>
<evidence type="ECO:0000256" key="8">
    <source>
        <dbReference type="ARBA" id="ARBA00023136"/>
    </source>
</evidence>
<dbReference type="GO" id="GO:0009234">
    <property type="term" value="P:menaquinone biosynthetic process"/>
    <property type="evidence" value="ECO:0007669"/>
    <property type="project" value="UniProtKB-KW"/>
</dbReference>
<dbReference type="Pfam" id="PF01040">
    <property type="entry name" value="UbiA"/>
    <property type="match status" value="1"/>
</dbReference>
<comment type="subcellular location">
    <subcellularLocation>
        <location evidence="1">Membrane</location>
        <topology evidence="1">Multi-pass membrane protein</topology>
    </subcellularLocation>
</comment>
<evidence type="ECO:0000256" key="7">
    <source>
        <dbReference type="ARBA" id="ARBA00022989"/>
    </source>
</evidence>
<evidence type="ECO:0000256" key="9">
    <source>
        <dbReference type="SAM" id="Phobius"/>
    </source>
</evidence>
<feature type="transmembrane region" description="Helical" evidence="9">
    <location>
        <begin position="232"/>
        <end position="251"/>
    </location>
</feature>
<name>A0A9D1IK55_9BACT</name>
<feature type="transmembrane region" description="Helical" evidence="9">
    <location>
        <begin position="278"/>
        <end position="296"/>
    </location>
</feature>
<sequence length="297" mass="32961">MKKHAFKEWMIAVRPWSFPASAMPVIATLGYLFARHDNADWINGIWALLNIIVFHAAGNTWSDYFDYRRRVDAHDTYGVHTLTTGMFTPKEIWWLSIGLLAAALIAGVGLWLRTGMPLLYIGIGGLACSVLYPFLKYHAFGDFVIFIAYALLPTVGTVYATTLLIDWQVLCLAVPVGLITVAILHCNNTRDILTDRRARIRTIAMNIGPRASVALYCFEVIFPFFWISGCVAVGMLPAWCLIAWAAFFPALQNARKAVGFLKDGSSAIANLDEATAKLQLMFSLLLFASFIISGIMP</sequence>
<comment type="pathway">
    <text evidence="2">Quinol/quinone metabolism; menaquinone biosynthesis.</text>
</comment>
<evidence type="ECO:0000256" key="1">
    <source>
        <dbReference type="ARBA" id="ARBA00004141"/>
    </source>
</evidence>
<evidence type="ECO:0000256" key="5">
    <source>
        <dbReference type="ARBA" id="ARBA00022679"/>
    </source>
</evidence>
<comment type="caution">
    <text evidence="10">The sequence shown here is derived from an EMBL/GenBank/DDBJ whole genome shotgun (WGS) entry which is preliminary data.</text>
</comment>
<accession>A0A9D1IK55</accession>
<dbReference type="CDD" id="cd13962">
    <property type="entry name" value="PT_UbiA_UBIAD1"/>
    <property type="match status" value="1"/>
</dbReference>
<feature type="transmembrane region" description="Helical" evidence="9">
    <location>
        <begin position="12"/>
        <end position="33"/>
    </location>
</feature>
<evidence type="ECO:0000256" key="4">
    <source>
        <dbReference type="ARBA" id="ARBA00022475"/>
    </source>
</evidence>
<dbReference type="PIRSF" id="PIRSF005355">
    <property type="entry name" value="UBIAD1"/>
    <property type="match status" value="1"/>
</dbReference>
<dbReference type="InterPro" id="IPR044878">
    <property type="entry name" value="UbiA_sf"/>
</dbReference>
<reference evidence="10" key="1">
    <citation type="submission" date="2020-10" db="EMBL/GenBank/DDBJ databases">
        <authorList>
            <person name="Gilroy R."/>
        </authorList>
    </citation>
    <scope>NUCLEOTIDE SEQUENCE</scope>
    <source>
        <strain evidence="10">17073</strain>
    </source>
</reference>
<feature type="transmembrane region" description="Helical" evidence="9">
    <location>
        <begin position="207"/>
        <end position="226"/>
    </location>
</feature>
<evidence type="ECO:0000313" key="11">
    <source>
        <dbReference type="Proteomes" id="UP000824076"/>
    </source>
</evidence>
<dbReference type="Proteomes" id="UP000824076">
    <property type="component" value="Unassembled WGS sequence"/>
</dbReference>
<keyword evidence="3" id="KW-0474">Menaquinone biosynthesis</keyword>
<keyword evidence="4" id="KW-1003">Cell membrane</keyword>
<evidence type="ECO:0000313" key="10">
    <source>
        <dbReference type="EMBL" id="HIU38116.1"/>
    </source>
</evidence>
<dbReference type="InterPro" id="IPR000537">
    <property type="entry name" value="UbiA_prenyltransferase"/>
</dbReference>
<proteinExistence type="predicted"/>
<feature type="transmembrane region" description="Helical" evidence="9">
    <location>
        <begin position="142"/>
        <end position="161"/>
    </location>
</feature>
<evidence type="ECO:0000256" key="2">
    <source>
        <dbReference type="ARBA" id="ARBA00004863"/>
    </source>
</evidence>
<dbReference type="GO" id="GO:0016020">
    <property type="term" value="C:membrane"/>
    <property type="evidence" value="ECO:0007669"/>
    <property type="project" value="UniProtKB-SubCell"/>
</dbReference>
<keyword evidence="7 9" id="KW-1133">Transmembrane helix</keyword>
<reference evidence="10" key="2">
    <citation type="journal article" date="2021" name="PeerJ">
        <title>Extensive microbial diversity within the chicken gut microbiome revealed by metagenomics and culture.</title>
        <authorList>
            <person name="Gilroy R."/>
            <person name="Ravi A."/>
            <person name="Getino M."/>
            <person name="Pursley I."/>
            <person name="Horton D.L."/>
            <person name="Alikhan N.F."/>
            <person name="Baker D."/>
            <person name="Gharbi K."/>
            <person name="Hall N."/>
            <person name="Watson M."/>
            <person name="Adriaenssens E.M."/>
            <person name="Foster-Nyarko E."/>
            <person name="Jarju S."/>
            <person name="Secka A."/>
            <person name="Antonio M."/>
            <person name="Oren A."/>
            <person name="Chaudhuri R.R."/>
            <person name="La Ragione R."/>
            <person name="Hildebrand F."/>
            <person name="Pallen M.J."/>
        </authorList>
    </citation>
    <scope>NUCLEOTIDE SEQUENCE</scope>
    <source>
        <strain evidence="10">17073</strain>
    </source>
</reference>
<dbReference type="GO" id="GO:0042371">
    <property type="term" value="P:vitamin K biosynthetic process"/>
    <property type="evidence" value="ECO:0007669"/>
    <property type="project" value="TreeGrafter"/>
</dbReference>